<comment type="pathway">
    <text evidence="2">Porphyrin-containing compound metabolism; protoporphyrin-IX biosynthesis; protoporphyrinogen-IX from coproporphyrinogen-III (O2 route): step 1/1.</text>
</comment>
<dbReference type="InterPro" id="IPR018375">
    <property type="entry name" value="Coprogen_oxidase_CS"/>
</dbReference>
<dbReference type="SMART" id="SM00702">
    <property type="entry name" value="P4Hc"/>
    <property type="match status" value="1"/>
</dbReference>
<evidence type="ECO:0000256" key="6">
    <source>
        <dbReference type="ARBA" id="ARBA00012869"/>
    </source>
</evidence>
<dbReference type="PANTHER" id="PTHR10755:SF0">
    <property type="entry name" value="OXYGEN-DEPENDENT COPROPORPHYRINOGEN-III OXIDASE, MITOCHONDRIAL"/>
    <property type="match status" value="1"/>
</dbReference>
<keyword evidence="9" id="KW-0560">Oxidoreductase</keyword>
<dbReference type="GO" id="GO:0005737">
    <property type="term" value="C:cytoplasm"/>
    <property type="evidence" value="ECO:0007669"/>
    <property type="project" value="TreeGrafter"/>
</dbReference>
<dbReference type="InterPro" id="IPR036406">
    <property type="entry name" value="Coprogen_oxidase_aer_sf"/>
</dbReference>
<keyword evidence="8" id="KW-0223">Dioxygenase</keyword>
<keyword evidence="7 15" id="KW-0732">Signal</keyword>
<dbReference type="InterPro" id="IPR006620">
    <property type="entry name" value="Pro_4_hyd_alph"/>
</dbReference>
<dbReference type="SUPFAM" id="SSF102886">
    <property type="entry name" value="Coproporphyrinogen III oxidase"/>
    <property type="match status" value="1"/>
</dbReference>
<dbReference type="UniPathway" id="UPA00251">
    <property type="reaction ID" value="UER00322"/>
</dbReference>
<dbReference type="InParanoid" id="A0A674CP39"/>
<evidence type="ECO:0000256" key="4">
    <source>
        <dbReference type="ARBA" id="ARBA00010644"/>
    </source>
</evidence>
<dbReference type="PRINTS" id="PR00073">
    <property type="entry name" value="COPRGNOXDASE"/>
</dbReference>
<evidence type="ECO:0000256" key="8">
    <source>
        <dbReference type="ARBA" id="ARBA00022964"/>
    </source>
</evidence>
<evidence type="ECO:0000256" key="1">
    <source>
        <dbReference type="ARBA" id="ARBA00001961"/>
    </source>
</evidence>
<dbReference type="GO" id="GO:0016705">
    <property type="term" value="F:oxidoreductase activity, acting on paired donors, with incorporation or reduction of molecular oxygen"/>
    <property type="evidence" value="ECO:0007669"/>
    <property type="project" value="InterPro"/>
</dbReference>
<dbReference type="GO" id="GO:0006782">
    <property type="term" value="P:protoporphyrinogen IX biosynthetic process"/>
    <property type="evidence" value="ECO:0007669"/>
    <property type="project" value="UniProtKB-UniPathway"/>
</dbReference>
<comment type="subunit">
    <text evidence="5">Homodimer.</text>
</comment>
<evidence type="ECO:0000256" key="11">
    <source>
        <dbReference type="ARBA" id="ARBA00023180"/>
    </source>
</evidence>
<comment type="cofactor">
    <cofactor evidence="1">
        <name>L-ascorbate</name>
        <dbReference type="ChEBI" id="CHEBI:38290"/>
    </cofactor>
</comment>
<dbReference type="FunFam" id="3.40.1500.10:FF:000002">
    <property type="entry name" value="oxygen-dependent coproporphyrinogen-III oxidase, mitochondrial"/>
    <property type="match status" value="1"/>
</dbReference>
<feature type="signal peptide" evidence="15">
    <location>
        <begin position="1"/>
        <end position="27"/>
    </location>
</feature>
<keyword evidence="11" id="KW-0325">Glycoprotein</keyword>
<feature type="domain" description="Prolyl 4-hydroxylase alpha subunit" evidence="16">
    <location>
        <begin position="437"/>
        <end position="638"/>
    </location>
</feature>
<evidence type="ECO:0000256" key="10">
    <source>
        <dbReference type="ARBA" id="ARBA00023133"/>
    </source>
</evidence>
<evidence type="ECO:0000256" key="2">
    <source>
        <dbReference type="ARBA" id="ARBA00005168"/>
    </source>
</evidence>
<evidence type="ECO:0000256" key="14">
    <source>
        <dbReference type="ARBA" id="ARBA00068761"/>
    </source>
</evidence>
<dbReference type="Gene3D" id="3.40.1500.10">
    <property type="entry name" value="Coproporphyrinogen III oxidase, aerobic"/>
    <property type="match status" value="1"/>
</dbReference>
<evidence type="ECO:0000313" key="18">
    <source>
        <dbReference type="Proteomes" id="UP000472277"/>
    </source>
</evidence>
<evidence type="ECO:0000313" key="17">
    <source>
        <dbReference type="Ensembl" id="ENSSTUP00000084941.1"/>
    </source>
</evidence>
<dbReference type="AlphaFoldDB" id="A0A674CP39"/>
<comment type="similarity">
    <text evidence="3">Belongs to the leprecan family.</text>
</comment>
<organism evidence="17 18">
    <name type="scientific">Salmo trutta</name>
    <name type="common">Brown trout</name>
    <dbReference type="NCBI Taxonomy" id="8032"/>
    <lineage>
        <taxon>Eukaryota</taxon>
        <taxon>Metazoa</taxon>
        <taxon>Chordata</taxon>
        <taxon>Craniata</taxon>
        <taxon>Vertebrata</taxon>
        <taxon>Euteleostomi</taxon>
        <taxon>Actinopterygii</taxon>
        <taxon>Neopterygii</taxon>
        <taxon>Teleostei</taxon>
        <taxon>Protacanthopterygii</taxon>
        <taxon>Salmoniformes</taxon>
        <taxon>Salmonidae</taxon>
        <taxon>Salmoninae</taxon>
        <taxon>Salmo</taxon>
    </lineage>
</organism>
<comment type="similarity">
    <text evidence="4">Belongs to the aerobic coproporphyrinogen-III oxidase family.</text>
</comment>
<evidence type="ECO:0000256" key="12">
    <source>
        <dbReference type="ARBA" id="ARBA00023244"/>
    </source>
</evidence>
<dbReference type="NCBIfam" id="NF003727">
    <property type="entry name" value="PRK05330.1"/>
    <property type="match status" value="1"/>
</dbReference>
<dbReference type="GO" id="GO:0004109">
    <property type="term" value="F:coproporphyrinogen oxidase activity"/>
    <property type="evidence" value="ECO:0007669"/>
    <property type="project" value="UniProtKB-EC"/>
</dbReference>
<dbReference type="GO" id="GO:0031418">
    <property type="term" value="F:L-ascorbic acid binding"/>
    <property type="evidence" value="ECO:0007669"/>
    <property type="project" value="InterPro"/>
</dbReference>
<evidence type="ECO:0000256" key="5">
    <source>
        <dbReference type="ARBA" id="ARBA00011738"/>
    </source>
</evidence>
<dbReference type="InterPro" id="IPR056585">
    <property type="entry name" value="Leprecan_dom"/>
</dbReference>
<evidence type="ECO:0000256" key="13">
    <source>
        <dbReference type="ARBA" id="ARBA00050340"/>
    </source>
</evidence>
<dbReference type="GO" id="GO:0051213">
    <property type="term" value="F:dioxygenase activity"/>
    <property type="evidence" value="ECO:0007669"/>
    <property type="project" value="UniProtKB-KW"/>
</dbReference>
<dbReference type="GeneTree" id="ENSGT00940000159593"/>
<dbReference type="PANTHER" id="PTHR10755">
    <property type="entry name" value="COPROPORPHYRINOGEN III OXIDASE, MITOCHONDRIAL"/>
    <property type="match status" value="1"/>
</dbReference>
<evidence type="ECO:0000259" key="16">
    <source>
        <dbReference type="SMART" id="SM00702"/>
    </source>
</evidence>
<protein>
    <recommendedName>
        <fullName evidence="14">Oxygen-dependent coproporphyrinogen-III oxidase, mitochondrial</fullName>
        <ecNumber evidence="6">1.3.3.3</ecNumber>
    </recommendedName>
</protein>
<reference evidence="17" key="1">
    <citation type="submission" date="2025-08" db="UniProtKB">
        <authorList>
            <consortium name="Ensembl"/>
        </authorList>
    </citation>
    <scope>IDENTIFICATION</scope>
</reference>
<gene>
    <name evidence="17" type="primary">cpox</name>
</gene>
<keyword evidence="12" id="KW-0627">Porphyrin biosynthesis</keyword>
<comment type="catalytic activity">
    <reaction evidence="13">
        <text>coproporphyrinogen III + O2 + 2 H(+) = protoporphyrinogen IX + 2 CO2 + 2 H2O</text>
        <dbReference type="Rhea" id="RHEA:18257"/>
        <dbReference type="ChEBI" id="CHEBI:15377"/>
        <dbReference type="ChEBI" id="CHEBI:15378"/>
        <dbReference type="ChEBI" id="CHEBI:15379"/>
        <dbReference type="ChEBI" id="CHEBI:16526"/>
        <dbReference type="ChEBI" id="CHEBI:57307"/>
        <dbReference type="ChEBI" id="CHEBI:57309"/>
        <dbReference type="EC" id="1.3.3.3"/>
    </reaction>
    <physiologicalReaction direction="left-to-right" evidence="13">
        <dbReference type="Rhea" id="RHEA:18258"/>
    </physiologicalReaction>
</comment>
<dbReference type="Pfam" id="PF01218">
    <property type="entry name" value="Coprogen_oxidas"/>
    <property type="match status" value="1"/>
</dbReference>
<evidence type="ECO:0000256" key="15">
    <source>
        <dbReference type="SAM" id="SignalP"/>
    </source>
</evidence>
<reference evidence="17" key="2">
    <citation type="submission" date="2025-09" db="UniProtKB">
        <authorList>
            <consortium name="Ensembl"/>
        </authorList>
    </citation>
    <scope>IDENTIFICATION</scope>
</reference>
<dbReference type="Pfam" id="PF23557">
    <property type="entry name" value="TPR_leprecan"/>
    <property type="match status" value="1"/>
</dbReference>
<dbReference type="FunCoup" id="A0A674CP39">
    <property type="interactions" value="760"/>
</dbReference>
<sequence length="1004" mass="115315">MDVVHVSIGSILSIVLQALLLSSSSHGSLEPYDLLYNNAVEAFYRSDYRDVVRHMEGALSSYAEVRQTKVRCRLRCQNQHPFDSASMDLQFFDVVLRRSNCQNECIEETVGTQSMHRVSEDVIQDFHRRIPYNYLQLAYQKLKQLDKAAAAAHTYFQANPESVEMDQNLEQYKALEGTNLDHFVDREARPHQRSFSAGVKLYDKANYEEAISLFEEALQEYYRADVECRALCQGPQRFEEQDHVLYRYSLYQLVSDHFTQVLHCEHECVRDLSTRPGRLSPMENYLPLHYDYLQFAYYQLNMVEEALECAQSYLLFHEGDEFMTENVEYYREAIGHDLKPREKAEWYLRRHRQELELLMIGSENMHVELSEGHYWTSTGGREDSNRIPSGTDGWMEYVPISEKKNFTLAPPQELREGGPLVYDSVQLIQNSQALNGTQRVLLDDVMSVEECAELKNLAHTVTMAGDGYRGKMSPHTPNERFEGATVLKALQYGYEGRVPLKSARLFYDVSERARRIIESYFLLNSTLHFSYTHLVCRTAITGQQDHRNDLSHPIHADNCLLDPEANECWKEPPAYTYRDYRTAQTTVRQCLIPYSKGASRVDSHLSVFLKTSVRRLTSLPRVIWVPKATGRTRRGAVLVAGAAAAVAGFVAGATHFQRAEMASVIPKTEEKDTEIAEKCKTFMSPPCTDVKVLQQRKEEMCTRMEMLIMETQAEFCRALEEVDGGKFKVDRWERKEGGGGISCVLQDGKVFEKAGVNVSVVFGNLTEEAAKQMRSRGKVLKGKDGKLPFCAMGVSSVIHPTNPHIPTVHFNYRYFEIEEGDGTKQWWFGGGTDLTPTYVNKEDGAHFHNSLKEACDKHHPQYYPDFKKWCDRYFYIPHRGETRGIGGIFFDDLDSPSQEEAFSFVRSCAQTVVPCYLPIVQKHLNDPFSPEEKDWQQVRRGRYVEFNLVYDRGVKFGLATPGSRIESILMSLPLTAKWEYMHEPPKGTLEADMLEVLRNPKEWV</sequence>
<dbReference type="InterPro" id="IPR011990">
    <property type="entry name" value="TPR-like_helical_dom_sf"/>
</dbReference>
<evidence type="ECO:0000256" key="9">
    <source>
        <dbReference type="ARBA" id="ARBA00023002"/>
    </source>
</evidence>
<feature type="chain" id="PRO_5025563203" description="Oxygen-dependent coproporphyrinogen-III oxidase, mitochondrial" evidence="15">
    <location>
        <begin position="28"/>
        <end position="1004"/>
    </location>
</feature>
<dbReference type="Proteomes" id="UP000472277">
    <property type="component" value="Chromosome 17"/>
</dbReference>
<accession>A0A674CP39</accession>
<keyword evidence="18" id="KW-1185">Reference proteome</keyword>
<dbReference type="GO" id="GO:0005506">
    <property type="term" value="F:iron ion binding"/>
    <property type="evidence" value="ECO:0007669"/>
    <property type="project" value="InterPro"/>
</dbReference>
<keyword evidence="10" id="KW-0350">Heme biosynthesis</keyword>
<dbReference type="Gene3D" id="1.25.40.10">
    <property type="entry name" value="Tetratricopeptide repeat domain"/>
    <property type="match status" value="2"/>
</dbReference>
<dbReference type="InterPro" id="IPR001260">
    <property type="entry name" value="Coprogen_oxidase_aer"/>
</dbReference>
<evidence type="ECO:0000256" key="7">
    <source>
        <dbReference type="ARBA" id="ARBA00022729"/>
    </source>
</evidence>
<proteinExistence type="inferred from homology"/>
<name>A0A674CP39_SALTR</name>
<dbReference type="Ensembl" id="ENSSTUT00000090350.1">
    <property type="protein sequence ID" value="ENSSTUP00000084941.1"/>
    <property type="gene ID" value="ENSSTUG00000036782.1"/>
</dbReference>
<dbReference type="PROSITE" id="PS01021">
    <property type="entry name" value="COPROGEN_OXIDASE"/>
    <property type="match status" value="1"/>
</dbReference>
<evidence type="ECO:0000256" key="3">
    <source>
        <dbReference type="ARBA" id="ARBA00006487"/>
    </source>
</evidence>
<dbReference type="EC" id="1.3.3.3" evidence="6"/>